<dbReference type="GO" id="GO:0004674">
    <property type="term" value="F:protein serine/threonine kinase activity"/>
    <property type="evidence" value="ECO:0007669"/>
    <property type="project" value="UniProtKB-KW"/>
</dbReference>
<dbReference type="InterPro" id="IPR011009">
    <property type="entry name" value="Kinase-like_dom_sf"/>
</dbReference>
<dbReference type="InterPro" id="IPR008271">
    <property type="entry name" value="Ser/Thr_kinase_AS"/>
</dbReference>
<dbReference type="PROSITE" id="PS50011">
    <property type="entry name" value="PROTEIN_KINASE_DOM"/>
    <property type="match status" value="1"/>
</dbReference>
<dbReference type="PROSITE" id="PS00108">
    <property type="entry name" value="PROTEIN_KINASE_ST"/>
    <property type="match status" value="1"/>
</dbReference>
<keyword evidence="2 4" id="KW-0547">Nucleotide-binding</keyword>
<dbReference type="SMART" id="SM00220">
    <property type="entry name" value="S_TKc"/>
    <property type="match status" value="1"/>
</dbReference>
<dbReference type="InterPro" id="IPR000719">
    <property type="entry name" value="Prot_kinase_dom"/>
</dbReference>
<reference evidence="7" key="1">
    <citation type="submission" date="2020-10" db="EMBL/GenBank/DDBJ databases">
        <authorList>
            <person name="Kikuchi T."/>
        </authorList>
    </citation>
    <scope>NUCLEOTIDE SEQUENCE</scope>
    <source>
        <strain evidence="7">NKZ352</strain>
    </source>
</reference>
<protein>
    <recommendedName>
        <fullName evidence="1">non-specific serine/threonine protein kinase</fullName>
        <ecNumber evidence="1">2.7.11.1</ecNumber>
    </recommendedName>
</protein>
<evidence type="ECO:0000256" key="5">
    <source>
        <dbReference type="RuleBase" id="RU000304"/>
    </source>
</evidence>
<evidence type="ECO:0000256" key="2">
    <source>
        <dbReference type="ARBA" id="ARBA00022741"/>
    </source>
</evidence>
<feature type="binding site" evidence="4">
    <location>
        <position position="85"/>
    </location>
    <ligand>
        <name>ATP</name>
        <dbReference type="ChEBI" id="CHEBI:30616"/>
    </ligand>
</feature>
<comment type="caution">
    <text evidence="7">The sequence shown here is derived from an EMBL/GenBank/DDBJ whole genome shotgun (WGS) entry which is preliminary data.</text>
</comment>
<comment type="similarity">
    <text evidence="5">Belongs to the protein kinase superfamily.</text>
</comment>
<dbReference type="GO" id="GO:0005524">
    <property type="term" value="F:ATP binding"/>
    <property type="evidence" value="ECO:0007669"/>
    <property type="project" value="UniProtKB-UniRule"/>
</dbReference>
<keyword evidence="5" id="KW-0723">Serine/threonine-protein kinase</keyword>
<keyword evidence="5" id="KW-0808">Transferase</keyword>
<dbReference type="Gene3D" id="1.10.510.10">
    <property type="entry name" value="Transferase(Phosphotransferase) domain 1"/>
    <property type="match status" value="1"/>
</dbReference>
<dbReference type="OrthoDB" id="2687620at2759"/>
<dbReference type="InterPro" id="IPR017441">
    <property type="entry name" value="Protein_kinase_ATP_BS"/>
</dbReference>
<proteinExistence type="inferred from homology"/>
<dbReference type="PANTHER" id="PTHR11909">
    <property type="entry name" value="CASEIN KINASE-RELATED"/>
    <property type="match status" value="1"/>
</dbReference>
<name>A0A8S1HLT3_9PELO</name>
<dbReference type="SUPFAM" id="SSF56112">
    <property type="entry name" value="Protein kinase-like (PK-like)"/>
    <property type="match status" value="1"/>
</dbReference>
<dbReference type="PROSITE" id="PS00107">
    <property type="entry name" value="PROTEIN_KINASE_ATP"/>
    <property type="match status" value="1"/>
</dbReference>
<evidence type="ECO:0000256" key="4">
    <source>
        <dbReference type="PROSITE-ProRule" id="PRU10141"/>
    </source>
</evidence>
<evidence type="ECO:0000256" key="1">
    <source>
        <dbReference type="ARBA" id="ARBA00012513"/>
    </source>
</evidence>
<organism evidence="7 8">
    <name type="scientific">Caenorhabditis auriculariae</name>
    <dbReference type="NCBI Taxonomy" id="2777116"/>
    <lineage>
        <taxon>Eukaryota</taxon>
        <taxon>Metazoa</taxon>
        <taxon>Ecdysozoa</taxon>
        <taxon>Nematoda</taxon>
        <taxon>Chromadorea</taxon>
        <taxon>Rhabditida</taxon>
        <taxon>Rhabditina</taxon>
        <taxon>Rhabditomorpha</taxon>
        <taxon>Rhabditoidea</taxon>
        <taxon>Rhabditidae</taxon>
        <taxon>Peloderinae</taxon>
        <taxon>Caenorhabditis</taxon>
    </lineage>
</organism>
<evidence type="ECO:0000313" key="7">
    <source>
        <dbReference type="EMBL" id="CAD6196701.1"/>
    </source>
</evidence>
<dbReference type="AlphaFoldDB" id="A0A8S1HLT3"/>
<feature type="domain" description="Protein kinase" evidence="6">
    <location>
        <begin position="56"/>
        <end position="319"/>
    </location>
</feature>
<evidence type="ECO:0000313" key="8">
    <source>
        <dbReference type="Proteomes" id="UP000835052"/>
    </source>
</evidence>
<evidence type="ECO:0000259" key="6">
    <source>
        <dbReference type="PROSITE" id="PS50011"/>
    </source>
</evidence>
<sequence>MDVLAPLMIPENADVDTYIYVQGGHFLPKVKPYVPKLKAAKGGELLKMGTKFRDRYYIQGLIGRGGYGQIYYGIDTRSYEEIAIKTEPTRRRGCSSRRMFLEQRVLYRLQGRPHVPTMLASGHTEKINFIMMQLLSVNVGDLKKQSPVKRLSRTTTARIILQGVAALRDVHSAGFLHRDVKPANMCFGITQFSRHVLKLVDYGLVRRYKNADGTIRKPRTRPGFRGTLRYVSVRVHDRMEQCPADDLVSMVYSGVECLLVDLPWKLYPSDEYRRSKLEFQSSDSPYLALTGVEYCEFSRAVFSLNLGEEPDYGALQALLTEMVGDKLMTDAYDWEENYRECIETSPCNDANFAINMF</sequence>
<accession>A0A8S1HLT3</accession>
<keyword evidence="3 4" id="KW-0067">ATP-binding</keyword>
<dbReference type="Pfam" id="PF00069">
    <property type="entry name" value="Pkinase"/>
    <property type="match status" value="1"/>
</dbReference>
<dbReference type="InterPro" id="IPR050235">
    <property type="entry name" value="CK1_Ser-Thr_kinase"/>
</dbReference>
<keyword evidence="5" id="KW-0418">Kinase</keyword>
<dbReference type="EMBL" id="CAJGYM010000078">
    <property type="protein sequence ID" value="CAD6196701.1"/>
    <property type="molecule type" value="Genomic_DNA"/>
</dbReference>
<evidence type="ECO:0000256" key="3">
    <source>
        <dbReference type="ARBA" id="ARBA00022840"/>
    </source>
</evidence>
<keyword evidence="8" id="KW-1185">Reference proteome</keyword>
<gene>
    <name evidence="7" type="ORF">CAUJ_LOCUS12613</name>
</gene>
<dbReference type="Proteomes" id="UP000835052">
    <property type="component" value="Unassembled WGS sequence"/>
</dbReference>
<dbReference type="EC" id="2.7.11.1" evidence="1"/>